<proteinExistence type="predicted"/>
<evidence type="ECO:0000259" key="1">
    <source>
        <dbReference type="PROSITE" id="PS50995"/>
    </source>
</evidence>
<dbReference type="Gene3D" id="1.10.10.10">
    <property type="entry name" value="Winged helix-like DNA-binding domain superfamily/Winged helix DNA-binding domain"/>
    <property type="match status" value="1"/>
</dbReference>
<name>A0A917WFM0_9ACTN</name>
<dbReference type="EMBL" id="BMNA01000003">
    <property type="protein sequence ID" value="GGM00414.1"/>
    <property type="molecule type" value="Genomic_DNA"/>
</dbReference>
<dbReference type="SMART" id="SM00347">
    <property type="entry name" value="HTH_MARR"/>
    <property type="match status" value="1"/>
</dbReference>
<dbReference type="AlphaFoldDB" id="A0A917WFM0"/>
<organism evidence="2 3">
    <name type="scientific">Nakamurella endophytica</name>
    <dbReference type="NCBI Taxonomy" id="1748367"/>
    <lineage>
        <taxon>Bacteria</taxon>
        <taxon>Bacillati</taxon>
        <taxon>Actinomycetota</taxon>
        <taxon>Actinomycetes</taxon>
        <taxon>Nakamurellales</taxon>
        <taxon>Nakamurellaceae</taxon>
        <taxon>Nakamurella</taxon>
    </lineage>
</organism>
<dbReference type="SUPFAM" id="SSF46785">
    <property type="entry name" value="Winged helix' DNA-binding domain"/>
    <property type="match status" value="1"/>
</dbReference>
<dbReference type="InterPro" id="IPR036388">
    <property type="entry name" value="WH-like_DNA-bd_sf"/>
</dbReference>
<evidence type="ECO:0000313" key="3">
    <source>
        <dbReference type="Proteomes" id="UP000655208"/>
    </source>
</evidence>
<dbReference type="InterPro" id="IPR000835">
    <property type="entry name" value="HTH_MarR-typ"/>
</dbReference>
<gene>
    <name evidence="2" type="primary">marR</name>
    <name evidence="2" type="ORF">GCM10011594_20610</name>
</gene>
<dbReference type="Pfam" id="PF12802">
    <property type="entry name" value="MarR_2"/>
    <property type="match status" value="1"/>
</dbReference>
<dbReference type="InterPro" id="IPR036390">
    <property type="entry name" value="WH_DNA-bd_sf"/>
</dbReference>
<dbReference type="PANTHER" id="PTHR33164">
    <property type="entry name" value="TRANSCRIPTIONAL REGULATOR, MARR FAMILY"/>
    <property type="match status" value="1"/>
</dbReference>
<reference evidence="2" key="1">
    <citation type="journal article" date="2014" name="Int. J. Syst. Evol. Microbiol.">
        <title>Complete genome sequence of Corynebacterium casei LMG S-19264T (=DSM 44701T), isolated from a smear-ripened cheese.</title>
        <authorList>
            <consortium name="US DOE Joint Genome Institute (JGI-PGF)"/>
            <person name="Walter F."/>
            <person name="Albersmeier A."/>
            <person name="Kalinowski J."/>
            <person name="Ruckert C."/>
        </authorList>
    </citation>
    <scope>NUCLEOTIDE SEQUENCE</scope>
    <source>
        <strain evidence="2">CGMCC 4.7308</strain>
    </source>
</reference>
<dbReference type="PRINTS" id="PR00598">
    <property type="entry name" value="HTHMARR"/>
</dbReference>
<protein>
    <submittedName>
        <fullName evidence="2">MarR family transcriptional regulator</fullName>
    </submittedName>
</protein>
<sequence length="140" mass="15200">MERDGERWSGDVTDALAQVSFTVMALLSQVAARHELSLTQLRVLAILRDHRPRMAELAAHLGLEKSTVTGLVDRAVRRGLLRRAPSPEDGRAATVVLTDDGARLAAALEHEIQHVLAPLLGRLSAADGRRLGELLMRTVG</sequence>
<keyword evidence="3" id="KW-1185">Reference proteome</keyword>
<dbReference type="GO" id="GO:0003700">
    <property type="term" value="F:DNA-binding transcription factor activity"/>
    <property type="evidence" value="ECO:0007669"/>
    <property type="project" value="InterPro"/>
</dbReference>
<dbReference type="Proteomes" id="UP000655208">
    <property type="component" value="Unassembled WGS sequence"/>
</dbReference>
<dbReference type="InterPro" id="IPR039422">
    <property type="entry name" value="MarR/SlyA-like"/>
</dbReference>
<evidence type="ECO:0000313" key="2">
    <source>
        <dbReference type="EMBL" id="GGM00414.1"/>
    </source>
</evidence>
<comment type="caution">
    <text evidence="2">The sequence shown here is derived from an EMBL/GenBank/DDBJ whole genome shotgun (WGS) entry which is preliminary data.</text>
</comment>
<dbReference type="PANTHER" id="PTHR33164:SF43">
    <property type="entry name" value="HTH-TYPE TRANSCRIPTIONAL REPRESSOR YETL"/>
    <property type="match status" value="1"/>
</dbReference>
<dbReference type="PROSITE" id="PS50995">
    <property type="entry name" value="HTH_MARR_2"/>
    <property type="match status" value="1"/>
</dbReference>
<feature type="domain" description="HTH marR-type" evidence="1">
    <location>
        <begin position="9"/>
        <end position="140"/>
    </location>
</feature>
<dbReference type="RefSeq" id="WP_229674252.1">
    <property type="nucleotide sequence ID" value="NZ_BMNA01000003.1"/>
</dbReference>
<dbReference type="GO" id="GO:0006950">
    <property type="term" value="P:response to stress"/>
    <property type="evidence" value="ECO:0007669"/>
    <property type="project" value="TreeGrafter"/>
</dbReference>
<reference evidence="2" key="2">
    <citation type="submission" date="2020-09" db="EMBL/GenBank/DDBJ databases">
        <authorList>
            <person name="Sun Q."/>
            <person name="Zhou Y."/>
        </authorList>
    </citation>
    <scope>NUCLEOTIDE SEQUENCE</scope>
    <source>
        <strain evidence="2">CGMCC 4.7308</strain>
    </source>
</reference>
<accession>A0A917WFM0</accession>